<evidence type="ECO:0000313" key="3">
    <source>
        <dbReference type="EMBL" id="KAL3754913.1"/>
    </source>
</evidence>
<reference evidence="3 4" key="1">
    <citation type="submission" date="2024-11" db="EMBL/GenBank/DDBJ databases">
        <title>Chromosome-level genome assembly of Eucalyptus globulus Labill. provides insights into its genome evolution.</title>
        <authorList>
            <person name="Li X."/>
        </authorList>
    </citation>
    <scope>NUCLEOTIDE SEQUENCE [LARGE SCALE GENOMIC DNA]</scope>
    <source>
        <strain evidence="3">CL2024</strain>
        <tissue evidence="3">Fresh tender leaves</tissue>
    </source>
</reference>
<dbReference type="InterPro" id="IPR045274">
    <property type="entry name" value="WAK-like"/>
</dbReference>
<dbReference type="PANTHER" id="PTHR27005:SF515">
    <property type="entry name" value="WALL-ASSOCIATED RECEPTOR KINASE-LIKE 10-RELATED"/>
    <property type="match status" value="1"/>
</dbReference>
<accession>A0ABD3LWC2</accession>
<dbReference type="GO" id="GO:0005524">
    <property type="term" value="F:ATP binding"/>
    <property type="evidence" value="ECO:0007669"/>
    <property type="project" value="UniProtKB-KW"/>
</dbReference>
<evidence type="ECO:0000256" key="2">
    <source>
        <dbReference type="ARBA" id="ARBA00022840"/>
    </source>
</evidence>
<gene>
    <name evidence="3" type="ORF">ACJRO7_002061</name>
</gene>
<keyword evidence="1" id="KW-0547">Nucleotide-binding</keyword>
<dbReference type="Proteomes" id="UP001634007">
    <property type="component" value="Unassembled WGS sequence"/>
</dbReference>
<dbReference type="Gene3D" id="1.10.510.10">
    <property type="entry name" value="Transferase(Phosphotransferase) domain 1"/>
    <property type="match status" value="1"/>
</dbReference>
<organism evidence="3 4">
    <name type="scientific">Eucalyptus globulus</name>
    <name type="common">Tasmanian blue gum</name>
    <dbReference type="NCBI Taxonomy" id="34317"/>
    <lineage>
        <taxon>Eukaryota</taxon>
        <taxon>Viridiplantae</taxon>
        <taxon>Streptophyta</taxon>
        <taxon>Embryophyta</taxon>
        <taxon>Tracheophyta</taxon>
        <taxon>Spermatophyta</taxon>
        <taxon>Magnoliopsida</taxon>
        <taxon>eudicotyledons</taxon>
        <taxon>Gunneridae</taxon>
        <taxon>Pentapetalae</taxon>
        <taxon>rosids</taxon>
        <taxon>malvids</taxon>
        <taxon>Myrtales</taxon>
        <taxon>Myrtaceae</taxon>
        <taxon>Myrtoideae</taxon>
        <taxon>Eucalypteae</taxon>
        <taxon>Eucalyptus</taxon>
    </lineage>
</organism>
<proteinExistence type="predicted"/>
<sequence>MEENHLVDILDSDVSKQGKEEEIMAVVFLAKRCLDLKGKRRPSMKEVAIELERIRMLQNPSCGVQNHSNIDFSSNSIDWDDVWTSMRSDLDVDLISFPDVHQLLDIESW</sequence>
<dbReference type="EMBL" id="JBJKBG010000001">
    <property type="protein sequence ID" value="KAL3754913.1"/>
    <property type="molecule type" value="Genomic_DNA"/>
</dbReference>
<keyword evidence="2" id="KW-0067">ATP-binding</keyword>
<name>A0ABD3LWC2_EUCGL</name>
<evidence type="ECO:0000256" key="1">
    <source>
        <dbReference type="ARBA" id="ARBA00022741"/>
    </source>
</evidence>
<comment type="caution">
    <text evidence="3">The sequence shown here is derived from an EMBL/GenBank/DDBJ whole genome shotgun (WGS) entry which is preliminary data.</text>
</comment>
<dbReference type="PANTHER" id="PTHR27005">
    <property type="entry name" value="WALL-ASSOCIATED RECEPTOR KINASE-LIKE 21"/>
    <property type="match status" value="1"/>
</dbReference>
<protein>
    <submittedName>
        <fullName evidence="3">Uncharacterized protein</fullName>
    </submittedName>
</protein>
<dbReference type="AlphaFoldDB" id="A0ABD3LWC2"/>
<evidence type="ECO:0000313" key="4">
    <source>
        <dbReference type="Proteomes" id="UP001634007"/>
    </source>
</evidence>
<keyword evidence="4" id="KW-1185">Reference proteome</keyword>